<evidence type="ECO:0000313" key="2">
    <source>
        <dbReference type="EMBL" id="QLH81230.1"/>
    </source>
</evidence>
<sequence>MTSHTTGPDRCDRCDSIESTNPTAEPLVVGEIGQEPVCHLCRRDELSEETILSESEALVVALKELGDLPHSTIAKQFGLAKSTVDEYNRRADNKLALAKQTVETLNSSVTSASE</sequence>
<reference evidence="2 3" key="1">
    <citation type="submission" date="2020-07" db="EMBL/GenBank/DDBJ databases">
        <title>Halosimplex litoreum sp. nov. and Halosimplex rubrum sp. nov., isolated from different salt environments.</title>
        <authorList>
            <person name="Cui H."/>
        </authorList>
    </citation>
    <scope>NUCLEOTIDE SEQUENCE [LARGE SCALE GENOMIC DNA]</scope>
    <source>
        <strain evidence="2 3">R2</strain>
    </source>
</reference>
<dbReference type="SUPFAM" id="SSF88659">
    <property type="entry name" value="Sigma3 and sigma4 domains of RNA polymerase sigma factors"/>
    <property type="match status" value="1"/>
</dbReference>
<dbReference type="AlphaFoldDB" id="A0A7D5T8R5"/>
<organism evidence="2 3">
    <name type="scientific">Halosimplex pelagicum</name>
    <dbReference type="NCBI Taxonomy" id="869886"/>
    <lineage>
        <taxon>Archaea</taxon>
        <taxon>Methanobacteriati</taxon>
        <taxon>Methanobacteriota</taxon>
        <taxon>Stenosarchaea group</taxon>
        <taxon>Halobacteria</taxon>
        <taxon>Halobacteriales</taxon>
        <taxon>Haloarculaceae</taxon>
        <taxon>Halosimplex</taxon>
    </lineage>
</organism>
<dbReference type="KEGG" id="hpel:HZS54_06050"/>
<dbReference type="Proteomes" id="UP000509346">
    <property type="component" value="Chromosome"/>
</dbReference>
<evidence type="ECO:0000256" key="1">
    <source>
        <dbReference type="SAM" id="MobiDB-lite"/>
    </source>
</evidence>
<feature type="region of interest" description="Disordered" evidence="1">
    <location>
        <begin position="1"/>
        <end position="22"/>
    </location>
</feature>
<dbReference type="EMBL" id="CP058909">
    <property type="protein sequence ID" value="QLH81230.1"/>
    <property type="molecule type" value="Genomic_DNA"/>
</dbReference>
<dbReference type="RefSeq" id="WP_179921038.1">
    <property type="nucleotide sequence ID" value="NZ_CP058909.1"/>
</dbReference>
<proteinExistence type="predicted"/>
<accession>A0A7D5T8R5</accession>
<dbReference type="InterPro" id="IPR013324">
    <property type="entry name" value="RNA_pol_sigma_r3/r4-like"/>
</dbReference>
<evidence type="ECO:0000313" key="3">
    <source>
        <dbReference type="Proteomes" id="UP000509346"/>
    </source>
</evidence>
<dbReference type="GeneID" id="56082133"/>
<gene>
    <name evidence="2" type="ORF">HZS54_06050</name>
</gene>
<name>A0A7D5T8R5_9EURY</name>
<feature type="compositionally biased region" description="Basic and acidic residues" evidence="1">
    <location>
        <begin position="7"/>
        <end position="16"/>
    </location>
</feature>
<protein>
    <submittedName>
        <fullName evidence="2">Uncharacterized protein</fullName>
    </submittedName>
</protein>
<keyword evidence="3" id="KW-1185">Reference proteome</keyword>